<dbReference type="eggNOG" id="ENOG502RACM">
    <property type="taxonomic scope" value="Eukaryota"/>
</dbReference>
<keyword evidence="2" id="KW-0812">Transmembrane</keyword>
<gene>
    <name evidence="3" type="ORF">HMPREF1120_06498</name>
</gene>
<dbReference type="STRING" id="858893.H6C4K6"/>
<name>H6C4K6_EXODN</name>
<feature type="compositionally biased region" description="Basic and acidic residues" evidence="1">
    <location>
        <begin position="102"/>
        <end position="112"/>
    </location>
</feature>
<accession>H6C4K6</accession>
<dbReference type="InParanoid" id="H6C4K6"/>
<feature type="region of interest" description="Disordered" evidence="1">
    <location>
        <begin position="65"/>
        <end position="168"/>
    </location>
</feature>
<dbReference type="Proteomes" id="UP000007304">
    <property type="component" value="Unassembled WGS sequence"/>
</dbReference>
<evidence type="ECO:0000313" key="4">
    <source>
        <dbReference type="Proteomes" id="UP000007304"/>
    </source>
</evidence>
<keyword evidence="4" id="KW-1185">Reference proteome</keyword>
<evidence type="ECO:0000256" key="1">
    <source>
        <dbReference type="SAM" id="MobiDB-lite"/>
    </source>
</evidence>
<protein>
    <submittedName>
        <fullName evidence="3">Uncharacterized protein</fullName>
    </submittedName>
</protein>
<feature type="transmembrane region" description="Helical" evidence="2">
    <location>
        <begin position="21"/>
        <end position="45"/>
    </location>
</feature>
<feature type="compositionally biased region" description="Acidic residues" evidence="1">
    <location>
        <begin position="213"/>
        <end position="225"/>
    </location>
</feature>
<feature type="compositionally biased region" description="Basic and acidic residues" evidence="1">
    <location>
        <begin position="124"/>
        <end position="168"/>
    </location>
</feature>
<feature type="compositionally biased region" description="Polar residues" evidence="1">
    <location>
        <begin position="364"/>
        <end position="392"/>
    </location>
</feature>
<evidence type="ECO:0000313" key="3">
    <source>
        <dbReference type="EMBL" id="EHY58488.1"/>
    </source>
</evidence>
<feature type="compositionally biased region" description="Basic and acidic residues" evidence="1">
    <location>
        <begin position="339"/>
        <end position="349"/>
    </location>
</feature>
<feature type="region of interest" description="Disordered" evidence="1">
    <location>
        <begin position="196"/>
        <end position="409"/>
    </location>
</feature>
<reference evidence="3" key="1">
    <citation type="submission" date="2011-07" db="EMBL/GenBank/DDBJ databases">
        <title>The Genome Sequence of Exophiala (Wangiella) dermatitidis NIH/UT8656.</title>
        <authorList>
            <consortium name="The Broad Institute Genome Sequencing Platform"/>
            <person name="Cuomo C."/>
            <person name="Wang Z."/>
            <person name="Hunicke-Smith S."/>
            <person name="Szanislo P.J."/>
            <person name="Earl A."/>
            <person name="Young S.K."/>
            <person name="Zeng Q."/>
            <person name="Gargeya S."/>
            <person name="Fitzgerald M."/>
            <person name="Haas B."/>
            <person name="Abouelleil A."/>
            <person name="Alvarado L."/>
            <person name="Arachchi H.M."/>
            <person name="Berlin A."/>
            <person name="Brown A."/>
            <person name="Chapman S.B."/>
            <person name="Chen Z."/>
            <person name="Dunbar C."/>
            <person name="Freedman E."/>
            <person name="Gearin G."/>
            <person name="Gellesch M."/>
            <person name="Goldberg J."/>
            <person name="Griggs A."/>
            <person name="Gujja S."/>
            <person name="Heiman D."/>
            <person name="Howarth C."/>
            <person name="Larson L."/>
            <person name="Lui A."/>
            <person name="MacDonald P.J.P."/>
            <person name="Montmayeur A."/>
            <person name="Murphy C."/>
            <person name="Neiman D."/>
            <person name="Pearson M."/>
            <person name="Priest M."/>
            <person name="Roberts A."/>
            <person name="Saif S."/>
            <person name="Shea T."/>
            <person name="Shenoy N."/>
            <person name="Sisk P."/>
            <person name="Stolte C."/>
            <person name="Sykes S."/>
            <person name="Wortman J."/>
            <person name="Nusbaum C."/>
            <person name="Birren B."/>
        </authorList>
    </citation>
    <scope>NUCLEOTIDE SEQUENCE</scope>
    <source>
        <strain evidence="3">NIH/UT8656</strain>
    </source>
</reference>
<keyword evidence="2" id="KW-1133">Transmembrane helix</keyword>
<feature type="compositionally biased region" description="Polar residues" evidence="1">
    <location>
        <begin position="275"/>
        <end position="287"/>
    </location>
</feature>
<evidence type="ECO:0000256" key="2">
    <source>
        <dbReference type="SAM" id="Phobius"/>
    </source>
</evidence>
<dbReference type="HOGENOM" id="CLU_672744_0_0_1"/>
<organism evidence="3 4">
    <name type="scientific">Exophiala dermatitidis (strain ATCC 34100 / CBS 525.76 / NIH/UT8656)</name>
    <name type="common">Black yeast</name>
    <name type="synonym">Wangiella dermatitidis</name>
    <dbReference type="NCBI Taxonomy" id="858893"/>
    <lineage>
        <taxon>Eukaryota</taxon>
        <taxon>Fungi</taxon>
        <taxon>Dikarya</taxon>
        <taxon>Ascomycota</taxon>
        <taxon>Pezizomycotina</taxon>
        <taxon>Eurotiomycetes</taxon>
        <taxon>Chaetothyriomycetidae</taxon>
        <taxon>Chaetothyriales</taxon>
        <taxon>Herpotrichiellaceae</taxon>
        <taxon>Exophiala</taxon>
    </lineage>
</organism>
<feature type="compositionally biased region" description="Polar residues" evidence="1">
    <location>
        <begin position="314"/>
        <end position="331"/>
    </location>
</feature>
<dbReference type="AlphaFoldDB" id="H6C4K6"/>
<sequence>MDRGLREKKAFDAASVDSAAEIAAVAGACFAIAAFAQAFIALAFAEEQKRLEDCDCEDYDSEDFVSEDSISEKSYLETPSSPPSTLCPTTMPRPAKPPMTLKEAKRAAKKDGAPQFQLTASQMERADRLEAREEQRKKAIEKERQRRENKRKRDEKEEKERAVKRKMLEEGRIKVEDTWGKVTASQPRLNKFFVRNPTKPLVPSKRSIRDEVIVEENAENEDEGAGGDRQPQVQGAEGDQEERDNAPEKALTTSAKKTIPSTGSQGRVKEWLSTALPTQAPSASLPSLTGILHAPASGQRSPPPLQGVGHAVQSRPSTLKEQSKSQLNARQKQPLRLSQDAKARKDVPRSSKQNTADAPRRSPRTTQSQNRVPDGTASKQASISISDSQRATTGKLAGTGGQSLEHSPP</sequence>
<dbReference type="OrthoDB" id="4160688at2759"/>
<dbReference type="VEuPathDB" id="FungiDB:HMPREF1120_06498"/>
<dbReference type="EMBL" id="JH226134">
    <property type="protein sequence ID" value="EHY58488.1"/>
    <property type="molecule type" value="Genomic_DNA"/>
</dbReference>
<feature type="compositionally biased region" description="Polar residues" evidence="1">
    <location>
        <begin position="251"/>
        <end position="265"/>
    </location>
</feature>
<dbReference type="RefSeq" id="XP_009158949.1">
    <property type="nucleotide sequence ID" value="XM_009160701.1"/>
</dbReference>
<keyword evidence="2" id="KW-0472">Membrane</keyword>
<proteinExistence type="predicted"/>
<dbReference type="GeneID" id="20311137"/>